<dbReference type="PROSITE" id="PS50853">
    <property type="entry name" value="FN3"/>
    <property type="match status" value="5"/>
</dbReference>
<sequence>MDAVQSISTNYRCSDGIVTVNWEQVSEATSYRADAIDGNGTVLSCFSILDTCDIPIATCGETYQVQVTAFSGECQSTSNIPTSFDTVPCPPSELMTYRECSSNLIVFSWAPTNNTFYYVAKSVDLNGREVECVTVDTSCFFTDTDCGQSYQFTLYSVSDCNSGTSSPKHVRTAPCLPQNIITSVDCASDSLITTWDLSAGALFYMVEANGTKERNYNCSSQNNSCTIPGVACGDSLSVWITARDHECITEKVLGEAAETAPCPPDQVQAFRDCAANQALIVWQSYQKSGFYVASMEDQDGGWLSCNTTNSNSCNISQLRCGQKYSVTVTHTDGICPSTSAPITMDAEPCPPTNLSSVINCSSGSTLLSWSPSPNAVSYSGKVVGPNGAVLSCNTSTTSCVLGTVVCGEEYNLTVSASDGTCVSSYSAPLLQESAPCAPVNVVTLLNCNTNILMVSWDAGPKPLNYSATAWAEDGTAVSCNVTNTTCSLAGLHCGQQYNVTVMASYGSCSGPNSSPQLVQTGAYPLASCIPQNVTGNMTCRTHNIVASWSSAPGANSYVTMVMGPNGYSASCNTTSLSCPFTGLQCASQYDISVMSQGGSCNSSVSQIYSMTTAPCDPVNVSYALKCGTDIVTVSWDASSGAVAYSVFAQVGSSAQVTSCTTNTTSCQLSPLSCGQEYNVTVLADNGLCHSTGETITMVMTAPCPPTGLASSLNCGTDSATLSWTPVPNALGYMANATSTDGQQAWCSSANNASCKLTGLHCGETYSVTAITEGNQCASGPSASLNFTTAPCAPTMVIPHYNCSSNTALVNWTGRWAASPSWLSWIEGTSETTAALQAPAAPSLTCTVATHTT</sequence>
<keyword evidence="3" id="KW-1185">Reference proteome</keyword>
<protein>
    <recommendedName>
        <fullName evidence="1">Fibronectin type-III domain-containing protein</fullName>
    </recommendedName>
</protein>
<accession>A0ABD0W9P9</accession>
<dbReference type="SMART" id="SM00060">
    <property type="entry name" value="FN3"/>
    <property type="match status" value="6"/>
</dbReference>
<name>A0ABD0W9P9_UMBPY</name>
<dbReference type="InterPro" id="IPR013783">
    <property type="entry name" value="Ig-like_fold"/>
</dbReference>
<proteinExistence type="predicted"/>
<dbReference type="PANTHER" id="PTHR47135">
    <property type="entry name" value="FIBRONECTIN TYPE III DOMAIN-CONTAINING PROTEIN 7"/>
    <property type="match status" value="1"/>
</dbReference>
<dbReference type="EMBL" id="JAGEUA010000009">
    <property type="protein sequence ID" value="KAL0966458.1"/>
    <property type="molecule type" value="Genomic_DNA"/>
</dbReference>
<evidence type="ECO:0000313" key="2">
    <source>
        <dbReference type="EMBL" id="KAL0966458.1"/>
    </source>
</evidence>
<dbReference type="Proteomes" id="UP001557470">
    <property type="component" value="Unassembled WGS sequence"/>
</dbReference>
<feature type="domain" description="Fibronectin type-III" evidence="1">
    <location>
        <begin position="701"/>
        <end position="791"/>
    </location>
</feature>
<reference evidence="2 3" key="1">
    <citation type="submission" date="2024-06" db="EMBL/GenBank/DDBJ databases">
        <authorList>
            <person name="Pan Q."/>
            <person name="Wen M."/>
            <person name="Jouanno E."/>
            <person name="Zahm M."/>
            <person name="Klopp C."/>
            <person name="Cabau C."/>
            <person name="Louis A."/>
            <person name="Berthelot C."/>
            <person name="Parey E."/>
            <person name="Roest Crollius H."/>
            <person name="Montfort J."/>
            <person name="Robinson-Rechavi M."/>
            <person name="Bouchez O."/>
            <person name="Lampietro C."/>
            <person name="Lopez Roques C."/>
            <person name="Donnadieu C."/>
            <person name="Postlethwait J."/>
            <person name="Bobe J."/>
            <person name="Verreycken H."/>
            <person name="Guiguen Y."/>
        </authorList>
    </citation>
    <scope>NUCLEOTIDE SEQUENCE [LARGE SCALE GENOMIC DNA]</scope>
    <source>
        <strain evidence="2">Up_M1</strain>
        <tissue evidence="2">Testis</tissue>
    </source>
</reference>
<gene>
    <name evidence="2" type="ORF">UPYG_G00295530</name>
</gene>
<dbReference type="PANTHER" id="PTHR47135:SF1">
    <property type="entry name" value="FIBRONECTIN TYPE III DOMAIN-CONTAINING PROTEIN 7"/>
    <property type="match status" value="1"/>
</dbReference>
<feature type="domain" description="Fibronectin type-III" evidence="1">
    <location>
        <begin position="437"/>
        <end position="523"/>
    </location>
</feature>
<evidence type="ECO:0000259" key="1">
    <source>
        <dbReference type="PROSITE" id="PS50853"/>
    </source>
</evidence>
<dbReference type="SUPFAM" id="SSF49265">
    <property type="entry name" value="Fibronectin type III"/>
    <property type="match status" value="6"/>
</dbReference>
<feature type="domain" description="Fibronectin type-III" evidence="1">
    <location>
        <begin position="616"/>
        <end position="700"/>
    </location>
</feature>
<dbReference type="AlphaFoldDB" id="A0ABD0W9P9"/>
<organism evidence="2 3">
    <name type="scientific">Umbra pygmaea</name>
    <name type="common">Eastern mudminnow</name>
    <dbReference type="NCBI Taxonomy" id="75934"/>
    <lineage>
        <taxon>Eukaryota</taxon>
        <taxon>Metazoa</taxon>
        <taxon>Chordata</taxon>
        <taxon>Craniata</taxon>
        <taxon>Vertebrata</taxon>
        <taxon>Euteleostomi</taxon>
        <taxon>Actinopterygii</taxon>
        <taxon>Neopterygii</taxon>
        <taxon>Teleostei</taxon>
        <taxon>Protacanthopterygii</taxon>
        <taxon>Esociformes</taxon>
        <taxon>Umbridae</taxon>
        <taxon>Umbra</taxon>
    </lineage>
</organism>
<dbReference type="InterPro" id="IPR003961">
    <property type="entry name" value="FN3_dom"/>
</dbReference>
<feature type="domain" description="Fibronectin type-III" evidence="1">
    <location>
        <begin position="90"/>
        <end position="175"/>
    </location>
</feature>
<feature type="domain" description="Fibronectin type-III" evidence="1">
    <location>
        <begin position="350"/>
        <end position="436"/>
    </location>
</feature>
<dbReference type="CDD" id="cd00063">
    <property type="entry name" value="FN3"/>
    <property type="match status" value="1"/>
</dbReference>
<evidence type="ECO:0000313" key="3">
    <source>
        <dbReference type="Proteomes" id="UP001557470"/>
    </source>
</evidence>
<dbReference type="Gene3D" id="2.60.40.10">
    <property type="entry name" value="Immunoglobulins"/>
    <property type="match status" value="5"/>
</dbReference>
<dbReference type="InterPro" id="IPR036116">
    <property type="entry name" value="FN3_sf"/>
</dbReference>
<comment type="caution">
    <text evidence="2">The sequence shown here is derived from an EMBL/GenBank/DDBJ whole genome shotgun (WGS) entry which is preliminary data.</text>
</comment>